<protein>
    <submittedName>
        <fullName evidence="2">Glycosyltransferase</fullName>
    </submittedName>
</protein>
<sequence length="203" mass="23447">MEPLISVVVCAWNEELYIQTCIRSLLNQKIEAPFEIILVNDGSTDSTLKVMENYRDIEMVKIKSNVRNMGIGYTSNVGIRMAHGRYVVRVDADDYVSEYFLQTLFLAMNDVVTHKAVSCDYHLVSKNGEIIGRRSFPDAPIACGIMFEKEALINIGLYNDDLRVFEERELLERFIRSYKMLNLPISLYRYRMHEANTSRATLN</sequence>
<dbReference type="SUPFAM" id="SSF53448">
    <property type="entry name" value="Nucleotide-diphospho-sugar transferases"/>
    <property type="match status" value="1"/>
</dbReference>
<feature type="domain" description="Glycosyltransferase 2-like" evidence="1">
    <location>
        <begin position="6"/>
        <end position="110"/>
    </location>
</feature>
<organism evidence="2 3">
    <name type="scientific">Candidatus Planktophila lacus</name>
    <dbReference type="NCBI Taxonomy" id="1884913"/>
    <lineage>
        <taxon>Bacteria</taxon>
        <taxon>Bacillati</taxon>
        <taxon>Actinomycetota</taxon>
        <taxon>Actinomycetes</taxon>
        <taxon>Candidatus Nanopelagicales</taxon>
        <taxon>Candidatus Nanopelagicaceae</taxon>
        <taxon>Candidatus Planktophila</taxon>
    </lineage>
</organism>
<dbReference type="EMBL" id="CP016769">
    <property type="protein sequence ID" value="ASY10021.1"/>
    <property type="molecule type" value="Genomic_DNA"/>
</dbReference>
<evidence type="ECO:0000313" key="2">
    <source>
        <dbReference type="EMBL" id="ASY10021.1"/>
    </source>
</evidence>
<reference evidence="2 3" key="1">
    <citation type="submission" date="2016-07" db="EMBL/GenBank/DDBJ databases">
        <title>High microdiversification within the ubiquitous acI lineage of Actinobacteria.</title>
        <authorList>
            <person name="Neuenschwander S.M."/>
            <person name="Salcher M."/>
            <person name="Ghai R."/>
            <person name="Pernthaler J."/>
        </authorList>
    </citation>
    <scope>NUCLEOTIDE SEQUENCE [LARGE SCALE GENOMIC DNA]</scope>
    <source>
        <strain evidence="2">MMS-21-148</strain>
    </source>
</reference>
<dbReference type="CDD" id="cd00761">
    <property type="entry name" value="Glyco_tranf_GTA_type"/>
    <property type="match status" value="1"/>
</dbReference>
<dbReference type="RefSeq" id="WP_095670506.1">
    <property type="nucleotide sequence ID" value="NZ_CP016769.1"/>
</dbReference>
<keyword evidence="3" id="KW-1185">Reference proteome</keyword>
<dbReference type="Pfam" id="PF00535">
    <property type="entry name" value="Glycos_transf_2"/>
    <property type="match status" value="1"/>
</dbReference>
<dbReference type="InterPro" id="IPR001173">
    <property type="entry name" value="Glyco_trans_2-like"/>
</dbReference>
<dbReference type="Proteomes" id="UP000217144">
    <property type="component" value="Chromosome"/>
</dbReference>
<dbReference type="Gene3D" id="3.90.550.10">
    <property type="entry name" value="Spore Coat Polysaccharide Biosynthesis Protein SpsA, Chain A"/>
    <property type="match status" value="1"/>
</dbReference>
<accession>A0AAC9YPL1</accession>
<proteinExistence type="predicted"/>
<gene>
    <name evidence="2" type="ORF">A1s21148_00260</name>
</gene>
<dbReference type="InterPro" id="IPR029044">
    <property type="entry name" value="Nucleotide-diphossugar_trans"/>
</dbReference>
<dbReference type="KEGG" id="plan:A1s21148_00260"/>
<evidence type="ECO:0000259" key="1">
    <source>
        <dbReference type="Pfam" id="PF00535"/>
    </source>
</evidence>
<dbReference type="AlphaFoldDB" id="A0AAC9YPL1"/>
<evidence type="ECO:0000313" key="3">
    <source>
        <dbReference type="Proteomes" id="UP000217144"/>
    </source>
</evidence>
<dbReference type="PANTHER" id="PTHR22916">
    <property type="entry name" value="GLYCOSYLTRANSFERASE"/>
    <property type="match status" value="1"/>
</dbReference>
<name>A0AAC9YPL1_9ACTN</name>